<evidence type="ECO:0000256" key="1">
    <source>
        <dbReference type="ARBA" id="ARBA00023125"/>
    </source>
</evidence>
<dbReference type="PANTHER" id="PTHR46797:SF1">
    <property type="entry name" value="METHYLPHOSPHONATE SYNTHASE"/>
    <property type="match status" value="1"/>
</dbReference>
<evidence type="ECO:0000313" key="4">
    <source>
        <dbReference type="EMBL" id="MBT0768406.1"/>
    </source>
</evidence>
<dbReference type="PROSITE" id="PS50943">
    <property type="entry name" value="HTH_CROC1"/>
    <property type="match status" value="1"/>
</dbReference>
<keyword evidence="1" id="KW-0238">DNA-binding</keyword>
<evidence type="ECO:0000256" key="2">
    <source>
        <dbReference type="SAM" id="MobiDB-lite"/>
    </source>
</evidence>
<sequence length="209" mass="21771">MEAITVSDTQQMLGARIRQVRRARGLTLIQLADAAGLTHGFLSKLERGLASPSMASLAQIALALGTSQVELLAGSGSGSGPAPGGPTGHHEPPAAARAPGPVRVQRSGEGVSGPYGLGRARLLTSGDRRLQPMLSEGENTDPGEYFQHDEDEFVHVIAGRVLVDLGPGDVVTLGPGDSLYLGGGTPHRWSTGGPQPYQLFIVKENPQAR</sequence>
<dbReference type="Gene3D" id="2.60.120.10">
    <property type="entry name" value="Jelly Rolls"/>
    <property type="match status" value="1"/>
</dbReference>
<evidence type="ECO:0000313" key="5">
    <source>
        <dbReference type="Proteomes" id="UP001197247"/>
    </source>
</evidence>
<dbReference type="InterPro" id="IPR011051">
    <property type="entry name" value="RmlC_Cupin_sf"/>
</dbReference>
<dbReference type="InterPro" id="IPR050807">
    <property type="entry name" value="TransReg_Diox_bact_type"/>
</dbReference>
<dbReference type="EMBL" id="JAHBAY010000002">
    <property type="protein sequence ID" value="MBT0768406.1"/>
    <property type="molecule type" value="Genomic_DNA"/>
</dbReference>
<protein>
    <submittedName>
        <fullName evidence="4">Helix-turn-helix transcriptional regulator</fullName>
    </submittedName>
</protein>
<dbReference type="SUPFAM" id="SSF47413">
    <property type="entry name" value="lambda repressor-like DNA-binding domains"/>
    <property type="match status" value="1"/>
</dbReference>
<dbReference type="InterPro" id="IPR014710">
    <property type="entry name" value="RmlC-like_jellyroll"/>
</dbReference>
<keyword evidence="5" id="KW-1185">Reference proteome</keyword>
<organism evidence="4 5">
    <name type="scientific">Kineosporia corallincola</name>
    <dbReference type="NCBI Taxonomy" id="2835133"/>
    <lineage>
        <taxon>Bacteria</taxon>
        <taxon>Bacillati</taxon>
        <taxon>Actinomycetota</taxon>
        <taxon>Actinomycetes</taxon>
        <taxon>Kineosporiales</taxon>
        <taxon>Kineosporiaceae</taxon>
        <taxon>Kineosporia</taxon>
    </lineage>
</organism>
<comment type="caution">
    <text evidence="4">The sequence shown here is derived from an EMBL/GenBank/DDBJ whole genome shotgun (WGS) entry which is preliminary data.</text>
</comment>
<dbReference type="InterPro" id="IPR010982">
    <property type="entry name" value="Lambda_DNA-bd_dom_sf"/>
</dbReference>
<proteinExistence type="predicted"/>
<dbReference type="RefSeq" id="WP_214154703.1">
    <property type="nucleotide sequence ID" value="NZ_JAHBAY010000002.1"/>
</dbReference>
<accession>A0ABS5TBF3</accession>
<dbReference type="InterPro" id="IPR001387">
    <property type="entry name" value="Cro/C1-type_HTH"/>
</dbReference>
<dbReference type="PANTHER" id="PTHR46797">
    <property type="entry name" value="HTH-TYPE TRANSCRIPTIONAL REGULATOR"/>
    <property type="match status" value="1"/>
</dbReference>
<feature type="region of interest" description="Disordered" evidence="2">
    <location>
        <begin position="74"/>
        <end position="118"/>
    </location>
</feature>
<dbReference type="Pfam" id="PF07883">
    <property type="entry name" value="Cupin_2"/>
    <property type="match status" value="1"/>
</dbReference>
<dbReference type="InterPro" id="IPR013096">
    <property type="entry name" value="Cupin_2"/>
</dbReference>
<dbReference type="SMART" id="SM00530">
    <property type="entry name" value="HTH_XRE"/>
    <property type="match status" value="1"/>
</dbReference>
<gene>
    <name evidence="4" type="ORF">KIH74_05690</name>
</gene>
<dbReference type="Pfam" id="PF01381">
    <property type="entry name" value="HTH_3"/>
    <property type="match status" value="1"/>
</dbReference>
<dbReference type="Gene3D" id="1.10.260.40">
    <property type="entry name" value="lambda repressor-like DNA-binding domains"/>
    <property type="match status" value="1"/>
</dbReference>
<dbReference type="Proteomes" id="UP001197247">
    <property type="component" value="Unassembled WGS sequence"/>
</dbReference>
<feature type="compositionally biased region" description="Gly residues" evidence="2">
    <location>
        <begin position="75"/>
        <end position="87"/>
    </location>
</feature>
<name>A0ABS5TBF3_9ACTN</name>
<dbReference type="CDD" id="cd02209">
    <property type="entry name" value="cupin_XRE_C"/>
    <property type="match status" value="1"/>
</dbReference>
<feature type="domain" description="HTH cro/C1-type" evidence="3">
    <location>
        <begin position="17"/>
        <end position="71"/>
    </location>
</feature>
<feature type="compositionally biased region" description="Low complexity" evidence="2">
    <location>
        <begin position="93"/>
        <end position="104"/>
    </location>
</feature>
<evidence type="ECO:0000259" key="3">
    <source>
        <dbReference type="PROSITE" id="PS50943"/>
    </source>
</evidence>
<dbReference type="SUPFAM" id="SSF51182">
    <property type="entry name" value="RmlC-like cupins"/>
    <property type="match status" value="1"/>
</dbReference>
<dbReference type="CDD" id="cd00093">
    <property type="entry name" value="HTH_XRE"/>
    <property type="match status" value="1"/>
</dbReference>
<reference evidence="4 5" key="1">
    <citation type="submission" date="2021-05" db="EMBL/GenBank/DDBJ databases">
        <title>Kineosporia and Streptomyces sp. nov. two new marine actinobacteria isolated from Coral.</title>
        <authorList>
            <person name="Buangrab K."/>
            <person name="Sutthacheep M."/>
            <person name="Yeemin T."/>
            <person name="Harunari E."/>
            <person name="Igarashi Y."/>
            <person name="Kanchanasin P."/>
            <person name="Tanasupawat S."/>
            <person name="Phongsopitanun W."/>
        </authorList>
    </citation>
    <scope>NUCLEOTIDE SEQUENCE [LARGE SCALE GENOMIC DNA]</scope>
    <source>
        <strain evidence="4 5">J2-2</strain>
    </source>
</reference>